<dbReference type="RefSeq" id="WP_344648368.1">
    <property type="nucleotide sequence ID" value="NZ_BAAAGX010000007.1"/>
</dbReference>
<dbReference type="Proteomes" id="UP001500967">
    <property type="component" value="Unassembled WGS sequence"/>
</dbReference>
<accession>A0ABN0TZC3</accession>
<proteinExistence type="predicted"/>
<gene>
    <name evidence="1" type="ORF">GCM10009539_18970</name>
</gene>
<name>A0ABN0TZC3_9ACTN</name>
<protein>
    <submittedName>
        <fullName evidence="1">Extracellular solute-binding protein</fullName>
    </submittedName>
</protein>
<sequence length="424" mass="45395">MGLSRRQVLSASLLAPVVALTGCGSGEGSGGKPTGTALWYWPGGLSPAVLADAVRRFAPDTALTCTEHPGQFRTGLDAALAKADGVPAITGIKGEDLASYLPRADLFVDLLTLGADEIQDDYLAWKWQQGRANDGRLVGIPIDIGPTAAFYRADVFGRAGLPVAPTDVDAAMRTWAEFRTLGARLRRRLPDTYWIANTMTLFVIAVSQSGTRFVDELNRFVGDGNHIRSAWEIAIGASTDGLSAHVDNDAPEWPARVADGSIALSLGAAWHAQDIEGAAPLTTGQWRVATGPAGNTNIGGSFLGIPASAADPDLSFRIIRWLLGPENQARAFTDARLFPSTPATYTMPALTVADPFFGGQRTIDVFSDSARRTRRLYEAPADAALQEIYLDELRNVEYRGKAPETAWRDALSKARRLADESGVN</sequence>
<dbReference type="PANTHER" id="PTHR43649:SF32">
    <property type="entry name" value="SUGAR BINDING SECRETED PROTEIN"/>
    <property type="match status" value="1"/>
</dbReference>
<organism evidence="1 2">
    <name type="scientific">Cryptosporangium japonicum</name>
    <dbReference type="NCBI Taxonomy" id="80872"/>
    <lineage>
        <taxon>Bacteria</taxon>
        <taxon>Bacillati</taxon>
        <taxon>Actinomycetota</taxon>
        <taxon>Actinomycetes</taxon>
        <taxon>Cryptosporangiales</taxon>
        <taxon>Cryptosporangiaceae</taxon>
        <taxon>Cryptosporangium</taxon>
    </lineage>
</organism>
<dbReference type="Gene3D" id="3.40.190.10">
    <property type="entry name" value="Periplasmic binding protein-like II"/>
    <property type="match status" value="1"/>
</dbReference>
<dbReference type="InterPro" id="IPR050490">
    <property type="entry name" value="Bact_solute-bd_prot1"/>
</dbReference>
<dbReference type="EMBL" id="BAAAGX010000007">
    <property type="protein sequence ID" value="GAA0233844.1"/>
    <property type="molecule type" value="Genomic_DNA"/>
</dbReference>
<dbReference type="InterPro" id="IPR006059">
    <property type="entry name" value="SBP"/>
</dbReference>
<evidence type="ECO:0000313" key="1">
    <source>
        <dbReference type="EMBL" id="GAA0233844.1"/>
    </source>
</evidence>
<dbReference type="SUPFAM" id="SSF53850">
    <property type="entry name" value="Periplasmic binding protein-like II"/>
    <property type="match status" value="1"/>
</dbReference>
<keyword evidence="2" id="KW-1185">Reference proteome</keyword>
<comment type="caution">
    <text evidence="1">The sequence shown here is derived from an EMBL/GenBank/DDBJ whole genome shotgun (WGS) entry which is preliminary data.</text>
</comment>
<dbReference type="PANTHER" id="PTHR43649">
    <property type="entry name" value="ARABINOSE-BINDING PROTEIN-RELATED"/>
    <property type="match status" value="1"/>
</dbReference>
<evidence type="ECO:0000313" key="2">
    <source>
        <dbReference type="Proteomes" id="UP001500967"/>
    </source>
</evidence>
<reference evidence="1 2" key="1">
    <citation type="journal article" date="2019" name="Int. J. Syst. Evol. Microbiol.">
        <title>The Global Catalogue of Microorganisms (GCM) 10K type strain sequencing project: providing services to taxonomists for standard genome sequencing and annotation.</title>
        <authorList>
            <consortium name="The Broad Institute Genomics Platform"/>
            <consortium name="The Broad Institute Genome Sequencing Center for Infectious Disease"/>
            <person name="Wu L."/>
            <person name="Ma J."/>
        </authorList>
    </citation>
    <scope>NUCLEOTIDE SEQUENCE [LARGE SCALE GENOMIC DNA]</scope>
    <source>
        <strain evidence="1 2">JCM 10425</strain>
    </source>
</reference>
<dbReference type="Pfam" id="PF13416">
    <property type="entry name" value="SBP_bac_8"/>
    <property type="match status" value="1"/>
</dbReference>
<dbReference type="PROSITE" id="PS51257">
    <property type="entry name" value="PROKAR_LIPOPROTEIN"/>
    <property type="match status" value="1"/>
</dbReference>